<dbReference type="SFLD" id="SFLDS00001">
    <property type="entry name" value="Enolase"/>
    <property type="match status" value="1"/>
</dbReference>
<protein>
    <submittedName>
        <fullName evidence="5">Mandelate racemase/muconate lactonizing enzyme family protein</fullName>
    </submittedName>
</protein>
<dbReference type="Pfam" id="PF13378">
    <property type="entry name" value="MR_MLE_C"/>
    <property type="match status" value="1"/>
</dbReference>
<dbReference type="InterPro" id="IPR013341">
    <property type="entry name" value="Mandelate_racemase_N_dom"/>
</dbReference>
<dbReference type="PANTHER" id="PTHR13794">
    <property type="entry name" value="ENOLASE SUPERFAMILY, MANDELATE RACEMASE"/>
    <property type="match status" value="1"/>
</dbReference>
<sequence>MISTADTIARIEGYFLRCAMPEPAGNALRVFSERAGLLVRIVTAGGQEGWGETWAYPHAAAALIQHQLAPHVLGRSITNPRGIHQAMLAAAVPDRRGQTHMALSAIDIAVWDALGRSSGRSIAELLGGALRSEIDAYASGPLLPAGANRYAGFEQAVERFVADGFQAVKIRVGIGFEADVRAIEAARAIVGAEAPLMIDLNESSTVGDTLALADATTASRLAWIEEPVRHDNTASYRRLAEKLSVPLSGGESFCGVQAFRDVMVDGALAILQPDLAICGGLTEAMKIAGLADAFDTAIAPHVWGSGVNFLASLQYASLLSGYGKNPGFPLFEYDKSHNPLRAAIFDPRPDGRGRIAVPDGPGLGIPIRIETLGEYVTGRWSISA</sequence>
<proteinExistence type="predicted"/>
<keyword evidence="2" id="KW-0479">Metal-binding</keyword>
<dbReference type="EMBL" id="JBHSDY010000011">
    <property type="protein sequence ID" value="MFC4299750.1"/>
    <property type="molecule type" value="Genomic_DNA"/>
</dbReference>
<gene>
    <name evidence="5" type="ORF">ACFO0J_17030</name>
</gene>
<dbReference type="InterPro" id="IPR046945">
    <property type="entry name" value="RHMD-like"/>
</dbReference>
<evidence type="ECO:0000256" key="3">
    <source>
        <dbReference type="ARBA" id="ARBA00022842"/>
    </source>
</evidence>
<comment type="cofactor">
    <cofactor evidence="1">
        <name>Mg(2+)</name>
        <dbReference type="ChEBI" id="CHEBI:18420"/>
    </cofactor>
</comment>
<evidence type="ECO:0000259" key="4">
    <source>
        <dbReference type="SMART" id="SM00922"/>
    </source>
</evidence>
<dbReference type="SUPFAM" id="SSF54826">
    <property type="entry name" value="Enolase N-terminal domain-like"/>
    <property type="match status" value="1"/>
</dbReference>
<name>A0ABV8S446_9BURK</name>
<dbReference type="Proteomes" id="UP001595756">
    <property type="component" value="Unassembled WGS sequence"/>
</dbReference>
<evidence type="ECO:0000313" key="6">
    <source>
        <dbReference type="Proteomes" id="UP001595756"/>
    </source>
</evidence>
<keyword evidence="3" id="KW-0460">Magnesium</keyword>
<keyword evidence="6" id="KW-1185">Reference proteome</keyword>
<dbReference type="PANTHER" id="PTHR13794:SF58">
    <property type="entry name" value="MITOCHONDRIAL ENOLASE SUPERFAMILY MEMBER 1"/>
    <property type="match status" value="1"/>
</dbReference>
<feature type="domain" description="Mandelate racemase/muconate lactonizing enzyme C-terminal" evidence="4">
    <location>
        <begin position="150"/>
        <end position="246"/>
    </location>
</feature>
<dbReference type="InterPro" id="IPR013342">
    <property type="entry name" value="Mandelate_racemase_C"/>
</dbReference>
<dbReference type="Pfam" id="PF02746">
    <property type="entry name" value="MR_MLE_N"/>
    <property type="match status" value="1"/>
</dbReference>
<dbReference type="SUPFAM" id="SSF51604">
    <property type="entry name" value="Enolase C-terminal domain-like"/>
    <property type="match status" value="1"/>
</dbReference>
<dbReference type="SMART" id="SM00922">
    <property type="entry name" value="MR_MLE"/>
    <property type="match status" value="1"/>
</dbReference>
<accession>A0ABV8S446</accession>
<evidence type="ECO:0000313" key="5">
    <source>
        <dbReference type="EMBL" id="MFC4299750.1"/>
    </source>
</evidence>
<dbReference type="RefSeq" id="WP_376814285.1">
    <property type="nucleotide sequence ID" value="NZ_JBHSDY010000011.1"/>
</dbReference>
<dbReference type="CDD" id="cd03316">
    <property type="entry name" value="MR_like"/>
    <property type="match status" value="1"/>
</dbReference>
<evidence type="ECO:0000256" key="2">
    <source>
        <dbReference type="ARBA" id="ARBA00022723"/>
    </source>
</evidence>
<dbReference type="InterPro" id="IPR029017">
    <property type="entry name" value="Enolase-like_N"/>
</dbReference>
<evidence type="ECO:0000256" key="1">
    <source>
        <dbReference type="ARBA" id="ARBA00001946"/>
    </source>
</evidence>
<dbReference type="SFLD" id="SFLDG00179">
    <property type="entry name" value="mandelate_racemase"/>
    <property type="match status" value="1"/>
</dbReference>
<dbReference type="InterPro" id="IPR036849">
    <property type="entry name" value="Enolase-like_C_sf"/>
</dbReference>
<reference evidence="6" key="1">
    <citation type="journal article" date="2019" name="Int. J. Syst. Evol. Microbiol.">
        <title>The Global Catalogue of Microorganisms (GCM) 10K type strain sequencing project: providing services to taxonomists for standard genome sequencing and annotation.</title>
        <authorList>
            <consortium name="The Broad Institute Genomics Platform"/>
            <consortium name="The Broad Institute Genome Sequencing Center for Infectious Disease"/>
            <person name="Wu L."/>
            <person name="Ma J."/>
        </authorList>
    </citation>
    <scope>NUCLEOTIDE SEQUENCE [LARGE SCALE GENOMIC DNA]</scope>
    <source>
        <strain evidence="6">CGMCC 1.19029</strain>
    </source>
</reference>
<dbReference type="InterPro" id="IPR029065">
    <property type="entry name" value="Enolase_C-like"/>
</dbReference>
<organism evidence="5 6">
    <name type="scientific">Castellaniella hirudinis</name>
    <dbReference type="NCBI Taxonomy" id="1144617"/>
    <lineage>
        <taxon>Bacteria</taxon>
        <taxon>Pseudomonadati</taxon>
        <taxon>Pseudomonadota</taxon>
        <taxon>Betaproteobacteria</taxon>
        <taxon>Burkholderiales</taxon>
        <taxon>Alcaligenaceae</taxon>
        <taxon>Castellaniella</taxon>
    </lineage>
</organism>
<dbReference type="Gene3D" id="3.30.390.10">
    <property type="entry name" value="Enolase-like, N-terminal domain"/>
    <property type="match status" value="1"/>
</dbReference>
<dbReference type="Gene3D" id="3.20.20.120">
    <property type="entry name" value="Enolase-like C-terminal domain"/>
    <property type="match status" value="1"/>
</dbReference>
<comment type="caution">
    <text evidence="5">The sequence shown here is derived from an EMBL/GenBank/DDBJ whole genome shotgun (WGS) entry which is preliminary data.</text>
</comment>